<keyword evidence="6" id="KW-1185">Reference proteome</keyword>
<keyword evidence="1" id="KW-0560">Oxidoreductase</keyword>
<dbReference type="SUPFAM" id="SSF56645">
    <property type="entry name" value="Acyl-CoA dehydrogenase NM domain-like"/>
    <property type="match status" value="1"/>
</dbReference>
<proteinExistence type="predicted"/>
<dbReference type="PANTHER" id="PTHR43884">
    <property type="entry name" value="ACYL-COA DEHYDROGENASE"/>
    <property type="match status" value="1"/>
</dbReference>
<dbReference type="PANTHER" id="PTHR43884:SF12">
    <property type="entry name" value="ISOVALERYL-COA DEHYDROGENASE, MITOCHONDRIAL-RELATED"/>
    <property type="match status" value="1"/>
</dbReference>
<dbReference type="Gene3D" id="1.10.540.10">
    <property type="entry name" value="Acyl-CoA dehydrogenase/oxidase, N-terminal domain"/>
    <property type="match status" value="1"/>
</dbReference>
<sequence length="415" mass="43905">MQPQTSVRDISTIDAQGGGTAGSPAEAQADAAARLLADIRGLAPALAARAAEFEAARRMPLDVVDTLRSIGVFRMFAPRSHGGLELTLPQALEALAALSRIDGSVGWTAMIGSASAVFLPQLPRTTYERIYRDGPDTICAGTIAPLGKAEVAPGGYRVTGRWPFASGCQHADWMLGLCVVTRGGKPLPGPAGEAGPPLIRGVVMPAREWQIEDTWDVAGLKGTGSHHIALTDTLVPDANVFDFPDGRACQPGPLYQAVPHLLALFHGAFSTGMAEGVLAELVELAGTGRQQLRAPAPMRDSELFQAELGRVAADVRALRPVLMAQAESHWRHAQAGTLKDDALYAQGVQTGVWIVTTAVRAADACYTLAGGAAVYDTSPLQRRMRDLHTAAQHATVQQRQYVGAGKLLLDRAKVH</sequence>
<accession>A0ABU1JKD9</accession>
<reference evidence="5 6" key="1">
    <citation type="submission" date="2023-07" db="EMBL/GenBank/DDBJ databases">
        <title>Sorghum-associated microbial communities from plants grown in Nebraska, USA.</title>
        <authorList>
            <person name="Schachtman D."/>
        </authorList>
    </citation>
    <scope>NUCLEOTIDE SEQUENCE [LARGE SCALE GENOMIC DNA]</scope>
    <source>
        <strain evidence="5 6">584</strain>
    </source>
</reference>
<comment type="caution">
    <text evidence="5">The sequence shown here is derived from an EMBL/GenBank/DDBJ whole genome shotgun (WGS) entry which is preliminary data.</text>
</comment>
<dbReference type="InterPro" id="IPR013107">
    <property type="entry name" value="Acyl-CoA_DH_C"/>
</dbReference>
<dbReference type="InterPro" id="IPR037069">
    <property type="entry name" value="AcylCoA_DH/ox_N_sf"/>
</dbReference>
<evidence type="ECO:0000259" key="4">
    <source>
        <dbReference type="Pfam" id="PF08028"/>
    </source>
</evidence>
<dbReference type="InterPro" id="IPR013786">
    <property type="entry name" value="AcylCoA_DH/ox_N"/>
</dbReference>
<dbReference type="PIRSF" id="PIRSF016578">
    <property type="entry name" value="HsaA"/>
    <property type="match status" value="1"/>
</dbReference>
<feature type="domain" description="Acyl-CoA dehydrogenase C-terminal" evidence="4">
    <location>
        <begin position="265"/>
        <end position="397"/>
    </location>
</feature>
<evidence type="ECO:0000313" key="5">
    <source>
        <dbReference type="EMBL" id="MDR6288803.1"/>
    </source>
</evidence>
<gene>
    <name evidence="5" type="ORF">E9232_001310</name>
</gene>
<name>A0ABU1JKD9_9PROT</name>
<dbReference type="InterPro" id="IPR036250">
    <property type="entry name" value="AcylCo_DH-like_C"/>
</dbReference>
<dbReference type="Gene3D" id="1.20.140.10">
    <property type="entry name" value="Butyryl-CoA Dehydrogenase, subunit A, domain 3"/>
    <property type="match status" value="1"/>
</dbReference>
<dbReference type="Gene3D" id="2.40.110.10">
    <property type="entry name" value="Butyryl-CoA Dehydrogenase, subunit A, domain 2"/>
    <property type="match status" value="1"/>
</dbReference>
<feature type="region of interest" description="Disordered" evidence="2">
    <location>
        <begin position="1"/>
        <end position="24"/>
    </location>
</feature>
<dbReference type="SUPFAM" id="SSF47203">
    <property type="entry name" value="Acyl-CoA dehydrogenase C-terminal domain-like"/>
    <property type="match status" value="1"/>
</dbReference>
<evidence type="ECO:0000313" key="6">
    <source>
        <dbReference type="Proteomes" id="UP001262410"/>
    </source>
</evidence>
<dbReference type="Pfam" id="PF02771">
    <property type="entry name" value="Acyl-CoA_dh_N"/>
    <property type="match status" value="1"/>
</dbReference>
<protein>
    <submittedName>
        <fullName evidence="5">Alkylation response protein AidB-like acyl-CoA dehydrogenase</fullName>
    </submittedName>
</protein>
<dbReference type="Pfam" id="PF08028">
    <property type="entry name" value="Acyl-CoA_dh_2"/>
    <property type="match status" value="1"/>
</dbReference>
<dbReference type="EMBL" id="JAVDPW010000002">
    <property type="protein sequence ID" value="MDR6288803.1"/>
    <property type="molecule type" value="Genomic_DNA"/>
</dbReference>
<feature type="domain" description="Acyl-CoA dehydrogenase/oxidase N-terminal" evidence="3">
    <location>
        <begin position="46"/>
        <end position="114"/>
    </location>
</feature>
<dbReference type="InterPro" id="IPR009100">
    <property type="entry name" value="AcylCoA_DH/oxidase_NM_dom_sf"/>
</dbReference>
<dbReference type="InterPro" id="IPR046373">
    <property type="entry name" value="Acyl-CoA_Oxase/DH_mid-dom_sf"/>
</dbReference>
<organism evidence="5 6">
    <name type="scientific">Inquilinus ginsengisoli</name>
    <dbReference type="NCBI Taxonomy" id="363840"/>
    <lineage>
        <taxon>Bacteria</taxon>
        <taxon>Pseudomonadati</taxon>
        <taxon>Pseudomonadota</taxon>
        <taxon>Alphaproteobacteria</taxon>
        <taxon>Rhodospirillales</taxon>
        <taxon>Rhodospirillaceae</taxon>
        <taxon>Inquilinus</taxon>
    </lineage>
</organism>
<dbReference type="RefSeq" id="WP_309792829.1">
    <property type="nucleotide sequence ID" value="NZ_JAVDPW010000002.1"/>
</dbReference>
<evidence type="ECO:0000256" key="1">
    <source>
        <dbReference type="ARBA" id="ARBA00023002"/>
    </source>
</evidence>
<evidence type="ECO:0000256" key="2">
    <source>
        <dbReference type="SAM" id="MobiDB-lite"/>
    </source>
</evidence>
<dbReference type="Proteomes" id="UP001262410">
    <property type="component" value="Unassembled WGS sequence"/>
</dbReference>
<evidence type="ECO:0000259" key="3">
    <source>
        <dbReference type="Pfam" id="PF02771"/>
    </source>
</evidence>